<dbReference type="SUPFAM" id="SSF56300">
    <property type="entry name" value="Metallo-dependent phosphatases"/>
    <property type="match status" value="1"/>
</dbReference>
<sequence length="320" mass="35299">MKPKSLFLLGLLAGAIAVASAQGVSFGLIGDMPYSDWERQHLPELLADMDREELAFVVHDGDIKSGGSVCSDAVLRDIRDVFQASKTPLVYVPGDNEWTDCHRKNNGGYDPVERLQKLRQLFFAGDRALGQRTLHLERQSRDPAFASYRENVRWEAGGALFVGLNLPGSENNFHGSTKGGGPVPEFLQRSVANRVWLEQAFAHARARQLAGILIVIQANPGFDAANQGHPQPGYAAFLTQLREETQAFAGPVVLVHGDSHWQRIDQPLRDPVSQHVISNFTRVETFGYPFFGWVKASVVAGDPQVFLFTPRPWHAPAAPP</sequence>
<dbReference type="KEGG" id="rfr:Rfer_4060"/>
<dbReference type="HOGENOM" id="CLU_046405_1_0_4"/>
<keyword evidence="1" id="KW-0732">Signal</keyword>
<dbReference type="InterPro" id="IPR029052">
    <property type="entry name" value="Metallo-depent_PP-like"/>
</dbReference>
<evidence type="ECO:0000313" key="3">
    <source>
        <dbReference type="Proteomes" id="UP000008332"/>
    </source>
</evidence>
<dbReference type="STRING" id="338969.Rfer_4060"/>
<dbReference type="RefSeq" id="WP_011466320.1">
    <property type="nucleotide sequence ID" value="NC_007908.1"/>
</dbReference>
<gene>
    <name evidence="2" type="ordered locus">Rfer_4060</name>
</gene>
<dbReference type="eggNOG" id="COG1409">
    <property type="taxonomic scope" value="Bacteria"/>
</dbReference>
<dbReference type="Proteomes" id="UP000008332">
    <property type="component" value="Chromosome"/>
</dbReference>
<accession>Q21R45</accession>
<dbReference type="EMBL" id="CP000267">
    <property type="protein sequence ID" value="ABD71758.1"/>
    <property type="molecule type" value="Genomic_DNA"/>
</dbReference>
<proteinExistence type="predicted"/>
<keyword evidence="3" id="KW-1185">Reference proteome</keyword>
<feature type="chain" id="PRO_5004200827" evidence="1">
    <location>
        <begin position="22"/>
        <end position="320"/>
    </location>
</feature>
<organism evidence="2 3">
    <name type="scientific">Albidiferax ferrireducens (strain ATCC BAA-621 / DSM 15236 / T118)</name>
    <name type="common">Rhodoferax ferrireducens</name>
    <dbReference type="NCBI Taxonomy" id="338969"/>
    <lineage>
        <taxon>Bacteria</taxon>
        <taxon>Pseudomonadati</taxon>
        <taxon>Pseudomonadota</taxon>
        <taxon>Betaproteobacteria</taxon>
        <taxon>Burkholderiales</taxon>
        <taxon>Comamonadaceae</taxon>
        <taxon>Rhodoferax</taxon>
    </lineage>
</organism>
<keyword evidence="2" id="KW-0812">Transmembrane</keyword>
<evidence type="ECO:0000256" key="1">
    <source>
        <dbReference type="SAM" id="SignalP"/>
    </source>
</evidence>
<keyword evidence="2" id="KW-0472">Membrane</keyword>
<name>Q21R45_ALBFT</name>
<protein>
    <submittedName>
        <fullName evidence="2">Putative transmembrane protein</fullName>
    </submittedName>
</protein>
<dbReference type="AlphaFoldDB" id="Q21R45"/>
<reference evidence="3" key="1">
    <citation type="submission" date="2006-02" db="EMBL/GenBank/DDBJ databases">
        <title>Complete sequence of chromosome of Rhodoferax ferrireducens DSM 15236.</title>
        <authorList>
            <person name="Copeland A."/>
            <person name="Lucas S."/>
            <person name="Lapidus A."/>
            <person name="Barry K."/>
            <person name="Detter J.C."/>
            <person name="Glavina del Rio T."/>
            <person name="Hammon N."/>
            <person name="Israni S."/>
            <person name="Pitluck S."/>
            <person name="Brettin T."/>
            <person name="Bruce D."/>
            <person name="Han C."/>
            <person name="Tapia R."/>
            <person name="Gilna P."/>
            <person name="Kiss H."/>
            <person name="Schmutz J."/>
            <person name="Larimer F."/>
            <person name="Land M."/>
            <person name="Kyrpides N."/>
            <person name="Ivanova N."/>
            <person name="Richardson P."/>
        </authorList>
    </citation>
    <scope>NUCLEOTIDE SEQUENCE [LARGE SCALE GENOMIC DNA]</scope>
    <source>
        <strain evidence="3">ATCC BAA-621 / DSM 15236 / T118</strain>
    </source>
</reference>
<evidence type="ECO:0000313" key="2">
    <source>
        <dbReference type="EMBL" id="ABD71758.1"/>
    </source>
</evidence>
<feature type="signal peptide" evidence="1">
    <location>
        <begin position="1"/>
        <end position="21"/>
    </location>
</feature>
<dbReference type="OrthoDB" id="58809at2"/>